<dbReference type="GeneID" id="40829656"/>
<dbReference type="PROSITE" id="PS50240">
    <property type="entry name" value="TRYPSIN_DOM"/>
    <property type="match status" value="1"/>
</dbReference>
<name>A0A1G9S6F4_9ACTN</name>
<evidence type="ECO:0000313" key="6">
    <source>
        <dbReference type="EMBL" id="SDM31093.1"/>
    </source>
</evidence>
<dbReference type="InterPro" id="IPR028994">
    <property type="entry name" value="Integrin_alpha_N"/>
</dbReference>
<dbReference type="InterPro" id="IPR043504">
    <property type="entry name" value="Peptidase_S1_PA_chymotrypsin"/>
</dbReference>
<dbReference type="PRINTS" id="PR00722">
    <property type="entry name" value="CHYMOTRYPSIN"/>
</dbReference>
<dbReference type="Proteomes" id="UP000199063">
    <property type="component" value="Unassembled WGS sequence"/>
</dbReference>
<keyword evidence="3" id="KW-0325">Glycoprotein</keyword>
<dbReference type="SUPFAM" id="SSF69318">
    <property type="entry name" value="Integrin alpha N-terminal domain"/>
    <property type="match status" value="1"/>
</dbReference>
<gene>
    <name evidence="6" type="ORF">SAMN05444921_106211</name>
</gene>
<dbReference type="Pfam" id="PF00089">
    <property type="entry name" value="Trypsin"/>
    <property type="match status" value="1"/>
</dbReference>
<dbReference type="Gene3D" id="2.40.10.10">
    <property type="entry name" value="Trypsin-like serine proteases"/>
    <property type="match status" value="1"/>
</dbReference>
<dbReference type="PANTHER" id="PTHR36220">
    <property type="entry name" value="UNNAMED PRODUCT"/>
    <property type="match status" value="1"/>
</dbReference>
<dbReference type="PANTHER" id="PTHR36220:SF1">
    <property type="entry name" value="GAMMA TUBULIN COMPLEX COMPONENT C-TERMINAL DOMAIN-CONTAINING PROTEIN"/>
    <property type="match status" value="1"/>
</dbReference>
<evidence type="ECO:0000256" key="2">
    <source>
        <dbReference type="ARBA" id="ARBA00022737"/>
    </source>
</evidence>
<evidence type="ECO:0000313" key="7">
    <source>
        <dbReference type="Proteomes" id="UP000199063"/>
    </source>
</evidence>
<dbReference type="RefSeq" id="WP_093653841.1">
    <property type="nucleotide sequence ID" value="NZ_FNHI01000006.1"/>
</dbReference>
<dbReference type="STRING" id="1196353.SAMN05444921_106211"/>
<dbReference type="InterPro" id="IPR001314">
    <property type="entry name" value="Peptidase_S1A"/>
</dbReference>
<dbReference type="SMART" id="SM00020">
    <property type="entry name" value="Tryp_SPc"/>
    <property type="match status" value="1"/>
</dbReference>
<dbReference type="InterPro" id="IPR001254">
    <property type="entry name" value="Trypsin_dom"/>
</dbReference>
<dbReference type="GO" id="GO:0004252">
    <property type="term" value="F:serine-type endopeptidase activity"/>
    <property type="evidence" value="ECO:0007669"/>
    <property type="project" value="InterPro"/>
</dbReference>
<dbReference type="GO" id="GO:0006508">
    <property type="term" value="P:proteolysis"/>
    <property type="evidence" value="ECO:0007669"/>
    <property type="project" value="InterPro"/>
</dbReference>
<dbReference type="EMBL" id="FNHI01000006">
    <property type="protein sequence ID" value="SDM31093.1"/>
    <property type="molecule type" value="Genomic_DNA"/>
</dbReference>
<reference evidence="7" key="1">
    <citation type="submission" date="2016-10" db="EMBL/GenBank/DDBJ databases">
        <authorList>
            <person name="Varghese N."/>
            <person name="Submissions S."/>
        </authorList>
    </citation>
    <scope>NUCLEOTIDE SEQUENCE [LARGE SCALE GENOMIC DNA]</scope>
    <source>
        <strain evidence="7">CGMCC 4.7042</strain>
    </source>
</reference>
<evidence type="ECO:0000256" key="1">
    <source>
        <dbReference type="ARBA" id="ARBA00022729"/>
    </source>
</evidence>
<feature type="chain" id="PRO_5011432895" evidence="4">
    <location>
        <begin position="32"/>
        <end position="721"/>
    </location>
</feature>
<dbReference type="Pfam" id="PF01839">
    <property type="entry name" value="FG-GAP"/>
    <property type="match status" value="1"/>
</dbReference>
<dbReference type="InterPro" id="IPR009003">
    <property type="entry name" value="Peptidase_S1_PA"/>
</dbReference>
<dbReference type="SUPFAM" id="SSF50494">
    <property type="entry name" value="Trypsin-like serine proteases"/>
    <property type="match status" value="1"/>
</dbReference>
<dbReference type="OrthoDB" id="4330330at2"/>
<evidence type="ECO:0000259" key="5">
    <source>
        <dbReference type="PROSITE" id="PS50240"/>
    </source>
</evidence>
<dbReference type="InterPro" id="IPR013519">
    <property type="entry name" value="Int_alpha_beta-p"/>
</dbReference>
<dbReference type="InterPro" id="IPR013517">
    <property type="entry name" value="FG-GAP"/>
</dbReference>
<protein>
    <submittedName>
        <fullName evidence="6">Trypsin</fullName>
    </submittedName>
</protein>
<proteinExistence type="predicted"/>
<dbReference type="AlphaFoldDB" id="A0A1G9S6F4"/>
<evidence type="ECO:0000256" key="3">
    <source>
        <dbReference type="ARBA" id="ARBA00023180"/>
    </source>
</evidence>
<organism evidence="6 7">
    <name type="scientific">Streptomyces wuyuanensis</name>
    <dbReference type="NCBI Taxonomy" id="1196353"/>
    <lineage>
        <taxon>Bacteria</taxon>
        <taxon>Bacillati</taxon>
        <taxon>Actinomycetota</taxon>
        <taxon>Actinomycetes</taxon>
        <taxon>Kitasatosporales</taxon>
        <taxon>Streptomycetaceae</taxon>
        <taxon>Streptomyces</taxon>
    </lineage>
</organism>
<feature type="signal peptide" evidence="4">
    <location>
        <begin position="1"/>
        <end position="31"/>
    </location>
</feature>
<feature type="domain" description="Peptidase S1" evidence="5">
    <location>
        <begin position="31"/>
        <end position="243"/>
    </location>
</feature>
<dbReference type="Gene3D" id="2.130.10.130">
    <property type="entry name" value="Integrin alpha, N-terminal"/>
    <property type="match status" value="2"/>
</dbReference>
<dbReference type="SMART" id="SM00191">
    <property type="entry name" value="Int_alpha"/>
    <property type="match status" value="4"/>
</dbReference>
<keyword evidence="1 4" id="KW-0732">Signal</keyword>
<sequence>MTPVRPRAGASAALVAAVATAGALVSVPAHAAAGDPAPAGSYAFAARLAIGADEAARACTGSLVAPQWILTAASCFAADPESASVAAGKPALRTTATVAGKTGEIVELVPRTGRDLVLARLAKPISGTAPVTVSATAAAPGEELKAVGHGRTRTEWVPGTPHTASLTVDTAGSDDIAVTGVNGGLCKGDAGAPLLREANGSVQLVGVNSRSWQGGCFGEQETRTGAVASRADDLAGWVSATVTAARPTDFNCDGVRDIAVSDPKATVGAHAKAGVVRVVYGGGRGTAELNQDSPGVPGGAEANDQFGEALASFDHNLDGCTDLVVGIPGEDLGDAADAGMVQVLYGATGGLTKGPTALTLEQASGAGAIKASASEAGDRMGHALAAGATVAGEPYLVIGVPGEDLADVANAGNVFYLRGTTNASTHQDKPGAAGAAEKDDRFGTALAGAPGHFAVGTPGEDIGTESGSGGVQIYGHAVNSSGGPTPLAGFDQDSNLISGGAEAGDQFGASLAMVEHRPNATSTGTESILAIGSPGEDMGSGSTLIKDAGRVVTVRVDAAGKITQLADITQGSPGIAGEHEAGDNFGRKVAAVNIRPGAVGTARTVLLSIGVPGEDIGTVKDAGSVRVVPLIGSPGASEVVVEEGKAGLPGAAGASHAVGNHLTAAATHLYVGMPVGPNARGALHALPWASLVDGAAEPVVSYQPGAGGLPAAGDEFGAVSQ</sequence>
<evidence type="ECO:0000256" key="4">
    <source>
        <dbReference type="SAM" id="SignalP"/>
    </source>
</evidence>
<keyword evidence="7" id="KW-1185">Reference proteome</keyword>
<dbReference type="PROSITE" id="PS51470">
    <property type="entry name" value="FG_GAP"/>
    <property type="match status" value="1"/>
</dbReference>
<accession>A0A1G9S6F4</accession>
<keyword evidence="2" id="KW-0677">Repeat</keyword>